<keyword evidence="2" id="KW-1185">Reference proteome</keyword>
<reference evidence="1" key="1">
    <citation type="submission" date="2021-01" db="EMBL/GenBank/DDBJ databases">
        <title>Draft genome sequence of Acholeplasmataceae bacterium strain Mahy22.</title>
        <authorList>
            <person name="Watanabe M."/>
            <person name="Kojima H."/>
            <person name="Fukui M."/>
        </authorList>
    </citation>
    <scope>NUCLEOTIDE SEQUENCE</scope>
    <source>
        <strain evidence="1">Mahy22</strain>
    </source>
</reference>
<dbReference type="PIRSF" id="PIRSF037081">
    <property type="entry name" value="P-loop_All4644_prd"/>
    <property type="match status" value="1"/>
</dbReference>
<dbReference type="PANTHER" id="PTHR39206:SF1">
    <property type="entry name" value="SLL8004 PROTEIN"/>
    <property type="match status" value="1"/>
</dbReference>
<organism evidence="1 2">
    <name type="scientific">Mariniplasma anaerobium</name>
    <dbReference type="NCBI Taxonomy" id="2735436"/>
    <lineage>
        <taxon>Bacteria</taxon>
        <taxon>Bacillati</taxon>
        <taxon>Mycoplasmatota</taxon>
        <taxon>Mollicutes</taxon>
        <taxon>Acholeplasmatales</taxon>
        <taxon>Acholeplasmataceae</taxon>
        <taxon>Mariniplasma</taxon>
    </lineage>
</organism>
<evidence type="ECO:0000313" key="2">
    <source>
        <dbReference type="Proteomes" id="UP000620133"/>
    </source>
</evidence>
<evidence type="ECO:0008006" key="3">
    <source>
        <dbReference type="Google" id="ProtNLM"/>
    </source>
</evidence>
<protein>
    <recommendedName>
        <fullName evidence="3">UDP-N-acetylglucosamine kinase</fullName>
    </recommendedName>
</protein>
<dbReference type="Proteomes" id="UP000620133">
    <property type="component" value="Chromosome"/>
</dbReference>
<dbReference type="InterPro" id="IPR027417">
    <property type="entry name" value="P-loop_NTPase"/>
</dbReference>
<dbReference type="InterPro" id="IPR017101">
    <property type="entry name" value="P-loop_ATP/GTP-bd_All4644_prd"/>
</dbReference>
<proteinExistence type="predicted"/>
<dbReference type="Pfam" id="PF13671">
    <property type="entry name" value="AAA_33"/>
    <property type="match status" value="1"/>
</dbReference>
<evidence type="ECO:0000313" key="1">
    <source>
        <dbReference type="EMBL" id="BCR35204.1"/>
    </source>
</evidence>
<sequence length="172" mass="19810">MKELIIMAGLPGSGKTYIRNKYFADYKAVDCDELKKTIKGYNPDQPRALHFESKIAEKYEIYNNLKNKVPFIYDTTATNTDKIIKLTKLAQALGYIVKIIYVQVSLATAFRRNSKRHRVVPDEIIMDKYSKLEISLKILNKFADKVITINNEKDEFNIIIAPIKFKQEAISA</sequence>
<dbReference type="RefSeq" id="WP_176239078.1">
    <property type="nucleotide sequence ID" value="NZ_AP024412.1"/>
</dbReference>
<gene>
    <name evidence="1" type="ORF">MPAN_000970</name>
</gene>
<dbReference type="SUPFAM" id="SSF52540">
    <property type="entry name" value="P-loop containing nucleoside triphosphate hydrolases"/>
    <property type="match status" value="1"/>
</dbReference>
<dbReference type="PANTHER" id="PTHR39206">
    <property type="entry name" value="SLL8004 PROTEIN"/>
    <property type="match status" value="1"/>
</dbReference>
<dbReference type="Gene3D" id="3.40.50.300">
    <property type="entry name" value="P-loop containing nucleotide triphosphate hydrolases"/>
    <property type="match status" value="1"/>
</dbReference>
<dbReference type="KEGG" id="manr:MPAN_000970"/>
<name>A0A7U9THC3_9MOLU</name>
<dbReference type="AlphaFoldDB" id="A0A7U9THC3"/>
<accession>A0A7U9THC3</accession>
<dbReference type="EMBL" id="AP024412">
    <property type="protein sequence ID" value="BCR35204.1"/>
    <property type="molecule type" value="Genomic_DNA"/>
</dbReference>